<evidence type="ECO:0000256" key="5">
    <source>
        <dbReference type="ARBA" id="ARBA00022729"/>
    </source>
</evidence>
<feature type="binding site" description="covalent" evidence="9">
    <location>
        <position position="53"/>
    </location>
    <ligand>
        <name>heme c</name>
        <dbReference type="ChEBI" id="CHEBI:61717"/>
        <label>1</label>
    </ligand>
</feature>
<evidence type="ECO:0000256" key="8">
    <source>
        <dbReference type="ARBA" id="ARBA00023136"/>
    </source>
</evidence>
<feature type="binding site" description="covalent" evidence="9">
    <location>
        <position position="196"/>
    </location>
    <ligand>
        <name>heme c</name>
        <dbReference type="ChEBI" id="CHEBI:61717"/>
        <label>2</label>
    </ligand>
</feature>
<keyword evidence="4 10" id="KW-0479">Metal-binding</keyword>
<feature type="chain" id="PRO_5017084145" evidence="11">
    <location>
        <begin position="27"/>
        <end position="416"/>
    </location>
</feature>
<gene>
    <name evidence="13" type="ORF">DFP89_10399</name>
</gene>
<evidence type="ECO:0000256" key="3">
    <source>
        <dbReference type="ARBA" id="ARBA00022617"/>
    </source>
</evidence>
<dbReference type="InterPro" id="IPR036909">
    <property type="entry name" value="Cyt_c-like_dom_sf"/>
</dbReference>
<evidence type="ECO:0000256" key="11">
    <source>
        <dbReference type="SAM" id="SignalP"/>
    </source>
</evidence>
<dbReference type="PROSITE" id="PS51007">
    <property type="entry name" value="CYTC"/>
    <property type="match status" value="3"/>
</dbReference>
<keyword evidence="2" id="KW-1003">Cell membrane</keyword>
<keyword evidence="3 9" id="KW-0349">Heme</keyword>
<name>A0A368Z3S1_9RHOB</name>
<dbReference type="InterPro" id="IPR009056">
    <property type="entry name" value="Cyt_c-like_dom"/>
</dbReference>
<comment type="caution">
    <text evidence="13">The sequence shown here is derived from an EMBL/GenBank/DDBJ whole genome shotgun (WGS) entry which is preliminary data.</text>
</comment>
<organism evidence="13 14">
    <name type="scientific">Paracoccus lutimaris</name>
    <dbReference type="NCBI Taxonomy" id="1490030"/>
    <lineage>
        <taxon>Bacteria</taxon>
        <taxon>Pseudomonadati</taxon>
        <taxon>Pseudomonadota</taxon>
        <taxon>Alphaproteobacteria</taxon>
        <taxon>Rhodobacterales</taxon>
        <taxon>Paracoccaceae</taxon>
        <taxon>Paracoccus</taxon>
    </lineage>
</organism>
<feature type="domain" description="Cytochrome c" evidence="12">
    <location>
        <begin position="181"/>
        <end position="289"/>
    </location>
</feature>
<evidence type="ECO:0000256" key="1">
    <source>
        <dbReference type="ARBA" id="ARBA00004236"/>
    </source>
</evidence>
<dbReference type="GO" id="GO:0020037">
    <property type="term" value="F:heme binding"/>
    <property type="evidence" value="ECO:0007669"/>
    <property type="project" value="InterPro"/>
</dbReference>
<keyword evidence="8" id="KW-0472">Membrane</keyword>
<keyword evidence="5 11" id="KW-0732">Signal</keyword>
<feature type="binding site" description="axial binding residue" evidence="10">
    <location>
        <position position="200"/>
    </location>
    <ligand>
        <name>heme c</name>
        <dbReference type="ChEBI" id="CHEBI:61717"/>
        <label>2</label>
    </ligand>
    <ligandPart>
        <name>Fe</name>
        <dbReference type="ChEBI" id="CHEBI:18248"/>
    </ligandPart>
</feature>
<feature type="domain" description="Cytochrome c" evidence="12">
    <location>
        <begin position="36"/>
        <end position="139"/>
    </location>
</feature>
<dbReference type="Proteomes" id="UP000253345">
    <property type="component" value="Unassembled WGS sequence"/>
</dbReference>
<dbReference type="InterPro" id="IPR051459">
    <property type="entry name" value="Cytochrome_c-type_DH"/>
</dbReference>
<keyword evidence="7 10" id="KW-0408">Iron</keyword>
<accession>A0A368Z3S1</accession>
<reference evidence="13 14" key="1">
    <citation type="submission" date="2018-07" db="EMBL/GenBank/DDBJ databases">
        <title>Genomic Encyclopedia of Type Strains, Phase III (KMG-III): the genomes of soil and plant-associated and newly described type strains.</title>
        <authorList>
            <person name="Whitman W."/>
        </authorList>
    </citation>
    <scope>NUCLEOTIDE SEQUENCE [LARGE SCALE GENOMIC DNA]</scope>
    <source>
        <strain evidence="13 14">CECT 8525</strain>
    </source>
</reference>
<feature type="binding site" description="covalent" evidence="9">
    <location>
        <position position="318"/>
    </location>
    <ligand>
        <name>heme c</name>
        <dbReference type="ChEBI" id="CHEBI:61717"/>
        <label>3</label>
    </ligand>
</feature>
<feature type="binding site" description="covalent" evidence="9">
    <location>
        <position position="199"/>
    </location>
    <ligand>
        <name>heme c</name>
        <dbReference type="ChEBI" id="CHEBI:61717"/>
        <label>2</label>
    </ligand>
</feature>
<dbReference type="PANTHER" id="PTHR35008:SF8">
    <property type="entry name" value="ALCOHOL DEHYDROGENASE CYTOCHROME C SUBUNIT"/>
    <property type="match status" value="1"/>
</dbReference>
<feature type="domain" description="Cytochrome c" evidence="12">
    <location>
        <begin position="305"/>
        <end position="395"/>
    </location>
</feature>
<feature type="signal peptide" evidence="11">
    <location>
        <begin position="1"/>
        <end position="26"/>
    </location>
</feature>
<evidence type="ECO:0000256" key="7">
    <source>
        <dbReference type="ARBA" id="ARBA00023004"/>
    </source>
</evidence>
<dbReference type="PIRSF" id="PIRSF000018">
    <property type="entry name" value="Mb_ADH_cyt_c"/>
    <property type="match status" value="1"/>
</dbReference>
<evidence type="ECO:0000313" key="14">
    <source>
        <dbReference type="Proteomes" id="UP000253345"/>
    </source>
</evidence>
<dbReference type="RefSeq" id="WP_114348178.1">
    <property type="nucleotide sequence ID" value="NZ_QPJL01000003.1"/>
</dbReference>
<dbReference type="Pfam" id="PF00034">
    <property type="entry name" value="Cytochrom_C"/>
    <property type="match status" value="2"/>
</dbReference>
<feature type="binding site" description="covalent" evidence="9">
    <location>
        <position position="321"/>
    </location>
    <ligand>
        <name>heme c</name>
        <dbReference type="ChEBI" id="CHEBI:61717"/>
        <label>3</label>
    </ligand>
</feature>
<evidence type="ECO:0000256" key="4">
    <source>
        <dbReference type="ARBA" id="ARBA00022723"/>
    </source>
</evidence>
<evidence type="ECO:0000256" key="6">
    <source>
        <dbReference type="ARBA" id="ARBA00022737"/>
    </source>
</evidence>
<dbReference type="GO" id="GO:0005886">
    <property type="term" value="C:plasma membrane"/>
    <property type="evidence" value="ECO:0007669"/>
    <property type="project" value="UniProtKB-SubCell"/>
</dbReference>
<evidence type="ECO:0000256" key="10">
    <source>
        <dbReference type="PIRSR" id="PIRSR000018-51"/>
    </source>
</evidence>
<dbReference type="GO" id="GO:0009055">
    <property type="term" value="F:electron transfer activity"/>
    <property type="evidence" value="ECO:0007669"/>
    <property type="project" value="InterPro"/>
</dbReference>
<evidence type="ECO:0000313" key="13">
    <source>
        <dbReference type="EMBL" id="RCW87095.1"/>
    </source>
</evidence>
<dbReference type="GO" id="GO:0016614">
    <property type="term" value="F:oxidoreductase activity, acting on CH-OH group of donors"/>
    <property type="evidence" value="ECO:0007669"/>
    <property type="project" value="InterPro"/>
</dbReference>
<evidence type="ECO:0000256" key="9">
    <source>
        <dbReference type="PIRSR" id="PIRSR000018-50"/>
    </source>
</evidence>
<evidence type="ECO:0000256" key="2">
    <source>
        <dbReference type="ARBA" id="ARBA00022475"/>
    </source>
</evidence>
<proteinExistence type="predicted"/>
<sequence>MTHAFSPISVAAGFAALILSVPTASAQQTYERFGFAQTERGRYIAILGDCAACHTAPGGAPLAGGLRFETPVGAIISSNITPDRENGIGKMTLKEFDAAMREGIGQGGKRLYPAMPYPAFSNMTDEDIADLYAWIMAQQPAPAQINSNELKFPFDIRTGMIAWNMINFKPDAFKPDPAQSAEWNRGGYIVEGPGHCGACHSGKTITMGDKSSEHLTGAIIENWVAPNITGDAEAGLGAWEEQDIIAYLKTGANRFDIASGGMMDVIRHSSRMWTDGDLKAVAVYLKSQPGRSGKPLAAALPETDMRMQAGARIYKDRCSACHFDNGEGYPGLFPSLAGAGSVNAEEPTSVLHVVLAGSRAVATPAAPTGPAMPSLGWALSDNDIANVVTYVRNAFGNTAAPVSTEQVATARAALQP</sequence>
<feature type="binding site" description="axial binding residue" evidence="10">
    <location>
        <position position="54"/>
    </location>
    <ligand>
        <name>heme c</name>
        <dbReference type="ChEBI" id="CHEBI:61717"/>
        <label>1</label>
    </ligand>
    <ligandPart>
        <name>Fe</name>
        <dbReference type="ChEBI" id="CHEBI:18248"/>
    </ligandPart>
</feature>
<protein>
    <submittedName>
        <fullName evidence="13">Mono/diheme cytochrome c family protein</fullName>
    </submittedName>
</protein>
<feature type="binding site" description="covalent" evidence="9">
    <location>
        <position position="50"/>
    </location>
    <ligand>
        <name>heme c</name>
        <dbReference type="ChEBI" id="CHEBI:61717"/>
        <label>1</label>
    </ligand>
</feature>
<dbReference type="EMBL" id="QPJL01000003">
    <property type="protein sequence ID" value="RCW87095.1"/>
    <property type="molecule type" value="Genomic_DNA"/>
</dbReference>
<dbReference type="InterPro" id="IPR014353">
    <property type="entry name" value="Membr-bd_ADH_cyt_c"/>
</dbReference>
<comment type="cofactor">
    <cofactor evidence="9">
        <name>heme c</name>
        <dbReference type="ChEBI" id="CHEBI:61717"/>
    </cofactor>
    <text evidence="9">Binds 3 heme c groups covalently per subunit.</text>
</comment>
<keyword evidence="6" id="KW-0677">Repeat</keyword>
<evidence type="ECO:0000259" key="12">
    <source>
        <dbReference type="PROSITE" id="PS51007"/>
    </source>
</evidence>
<dbReference type="OrthoDB" id="9811281at2"/>
<dbReference type="GO" id="GO:0005506">
    <property type="term" value="F:iron ion binding"/>
    <property type="evidence" value="ECO:0007669"/>
    <property type="project" value="InterPro"/>
</dbReference>
<dbReference type="PANTHER" id="PTHR35008">
    <property type="entry name" value="BLL4482 PROTEIN-RELATED"/>
    <property type="match status" value="1"/>
</dbReference>
<keyword evidence="14" id="KW-1185">Reference proteome</keyword>
<dbReference type="Gene3D" id="1.10.760.10">
    <property type="entry name" value="Cytochrome c-like domain"/>
    <property type="match status" value="2"/>
</dbReference>
<dbReference type="SUPFAM" id="SSF46626">
    <property type="entry name" value="Cytochrome c"/>
    <property type="match status" value="3"/>
</dbReference>
<feature type="binding site" description="axial binding residue" evidence="10">
    <location>
        <position position="322"/>
    </location>
    <ligand>
        <name>heme c</name>
        <dbReference type="ChEBI" id="CHEBI:61717"/>
        <label>3</label>
    </ligand>
    <ligandPart>
        <name>Fe</name>
        <dbReference type="ChEBI" id="CHEBI:18248"/>
    </ligandPart>
</feature>
<comment type="subcellular location">
    <subcellularLocation>
        <location evidence="1">Cell membrane</location>
    </subcellularLocation>
</comment>
<dbReference type="AlphaFoldDB" id="A0A368Z3S1"/>